<comment type="caution">
    <text evidence="2">The sequence shown here is derived from an EMBL/GenBank/DDBJ whole genome shotgun (WGS) entry which is preliminary data.</text>
</comment>
<gene>
    <name evidence="1" type="ORF">FNK824_LOCUS18175</name>
    <name evidence="2" type="ORF">OTI717_LOCUS40995</name>
</gene>
<dbReference type="EMBL" id="CAJOBE010003000">
    <property type="protein sequence ID" value="CAF3855555.1"/>
    <property type="molecule type" value="Genomic_DNA"/>
</dbReference>
<reference evidence="2" key="1">
    <citation type="submission" date="2021-02" db="EMBL/GenBank/DDBJ databases">
        <authorList>
            <person name="Nowell W R."/>
        </authorList>
    </citation>
    <scope>NUCLEOTIDE SEQUENCE</scope>
</reference>
<dbReference type="EMBL" id="CAJOAX010037097">
    <property type="protein sequence ID" value="CAF4267928.1"/>
    <property type="molecule type" value="Genomic_DNA"/>
</dbReference>
<evidence type="ECO:0000313" key="2">
    <source>
        <dbReference type="EMBL" id="CAF4267928.1"/>
    </source>
</evidence>
<evidence type="ECO:0000313" key="1">
    <source>
        <dbReference type="EMBL" id="CAF3855555.1"/>
    </source>
</evidence>
<name>A0A820FT93_9BILA</name>
<proteinExistence type="predicted"/>
<accession>A0A820FT93</accession>
<dbReference type="Proteomes" id="UP000663874">
    <property type="component" value="Unassembled WGS sequence"/>
</dbReference>
<dbReference type="AlphaFoldDB" id="A0A820FT93"/>
<sequence>MTILLNLLEKLPLFGGQRNEDIDEWLQEITIGLNFARLNDDQKVRITHTYLIGDARKWIINNMVILDAWANFVQSIRTAYVSSNKT</sequence>
<organism evidence="2 3">
    <name type="scientific">Rotaria sordida</name>
    <dbReference type="NCBI Taxonomy" id="392033"/>
    <lineage>
        <taxon>Eukaryota</taxon>
        <taxon>Metazoa</taxon>
        <taxon>Spiralia</taxon>
        <taxon>Gnathifera</taxon>
        <taxon>Rotifera</taxon>
        <taxon>Eurotatoria</taxon>
        <taxon>Bdelloidea</taxon>
        <taxon>Philodinida</taxon>
        <taxon>Philodinidae</taxon>
        <taxon>Rotaria</taxon>
    </lineage>
</organism>
<evidence type="ECO:0000313" key="3">
    <source>
        <dbReference type="Proteomes" id="UP000663823"/>
    </source>
</evidence>
<dbReference type="Proteomes" id="UP000663823">
    <property type="component" value="Unassembled WGS sequence"/>
</dbReference>
<protein>
    <submittedName>
        <fullName evidence="2">Uncharacterized protein</fullName>
    </submittedName>
</protein>